<proteinExistence type="predicted"/>
<gene>
    <name evidence="2" type="ORF">HJG60_008443</name>
</gene>
<sequence>MSGGVSQGEVSPDGQVQMLAGLWRSGRTPRTSQALGGGRDSALALGGRGACFWGRFFLVGAAEHRPGSQQSPRVVRAVTESGKRLRVPPAAHSCGWLCWETPEMCFPGLLREHTGPGPRSPGLQLGFPARGWLGQDGPPEFSSQEPGLRAALQEAVREDGNRGGQWAWWDGA</sequence>
<evidence type="ECO:0000313" key="2">
    <source>
        <dbReference type="EMBL" id="KAF6086248.1"/>
    </source>
</evidence>
<comment type="caution">
    <text evidence="2">The sequence shown here is derived from an EMBL/GenBank/DDBJ whole genome shotgun (WGS) entry which is preliminary data.</text>
</comment>
<organism evidence="2 3">
    <name type="scientific">Phyllostomus discolor</name>
    <name type="common">pale spear-nosed bat</name>
    <dbReference type="NCBI Taxonomy" id="89673"/>
    <lineage>
        <taxon>Eukaryota</taxon>
        <taxon>Metazoa</taxon>
        <taxon>Chordata</taxon>
        <taxon>Craniata</taxon>
        <taxon>Vertebrata</taxon>
        <taxon>Euteleostomi</taxon>
        <taxon>Mammalia</taxon>
        <taxon>Eutheria</taxon>
        <taxon>Laurasiatheria</taxon>
        <taxon>Chiroptera</taxon>
        <taxon>Yangochiroptera</taxon>
        <taxon>Phyllostomidae</taxon>
        <taxon>Phyllostominae</taxon>
        <taxon>Phyllostomus</taxon>
    </lineage>
</organism>
<dbReference type="AlphaFoldDB" id="A0A833Z488"/>
<dbReference type="EMBL" id="JABVXQ010000011">
    <property type="protein sequence ID" value="KAF6086248.1"/>
    <property type="molecule type" value="Genomic_DNA"/>
</dbReference>
<accession>A0A833Z488</accession>
<dbReference type="Proteomes" id="UP000664940">
    <property type="component" value="Unassembled WGS sequence"/>
</dbReference>
<evidence type="ECO:0000256" key="1">
    <source>
        <dbReference type="SAM" id="MobiDB-lite"/>
    </source>
</evidence>
<feature type="region of interest" description="Disordered" evidence="1">
    <location>
        <begin position="116"/>
        <end position="146"/>
    </location>
</feature>
<protein>
    <submittedName>
        <fullName evidence="2">Uncharacterized protein</fullName>
    </submittedName>
</protein>
<reference evidence="2 3" key="1">
    <citation type="journal article" date="2020" name="Nature">
        <title>Six reference-quality genomes reveal evolution of bat adaptations.</title>
        <authorList>
            <person name="Jebb D."/>
            <person name="Huang Z."/>
            <person name="Pippel M."/>
            <person name="Hughes G.M."/>
            <person name="Lavrichenko K."/>
            <person name="Devanna P."/>
            <person name="Winkler S."/>
            <person name="Jermiin L.S."/>
            <person name="Skirmuntt E.C."/>
            <person name="Katzourakis A."/>
            <person name="Burkitt-Gray L."/>
            <person name="Ray D.A."/>
            <person name="Sullivan K.A.M."/>
            <person name="Roscito J.G."/>
            <person name="Kirilenko B.M."/>
            <person name="Davalos L.M."/>
            <person name="Corthals A.P."/>
            <person name="Power M.L."/>
            <person name="Jones G."/>
            <person name="Ransome R.D."/>
            <person name="Dechmann D.K.N."/>
            <person name="Locatelli A.G."/>
            <person name="Puechmaille S.J."/>
            <person name="Fedrigo O."/>
            <person name="Jarvis E.D."/>
            <person name="Hiller M."/>
            <person name="Vernes S.C."/>
            <person name="Myers E.W."/>
            <person name="Teeling E.C."/>
        </authorList>
    </citation>
    <scope>NUCLEOTIDE SEQUENCE [LARGE SCALE GENOMIC DNA]</scope>
    <source>
        <strain evidence="2">Bat1K_MPI-CBG_1</strain>
    </source>
</reference>
<name>A0A833Z488_9CHIR</name>
<evidence type="ECO:0000313" key="3">
    <source>
        <dbReference type="Proteomes" id="UP000664940"/>
    </source>
</evidence>